<dbReference type="AlphaFoldDB" id="A0A9N9H0T3"/>
<name>A0A9N9H0T3_9GLOM</name>
<protein>
    <submittedName>
        <fullName evidence="1">9569_t:CDS:1</fullName>
    </submittedName>
</protein>
<dbReference type="OrthoDB" id="10449935at2759"/>
<comment type="caution">
    <text evidence="1">The sequence shown here is derived from an EMBL/GenBank/DDBJ whole genome shotgun (WGS) entry which is preliminary data.</text>
</comment>
<reference evidence="1" key="1">
    <citation type="submission" date="2021-06" db="EMBL/GenBank/DDBJ databases">
        <authorList>
            <person name="Kallberg Y."/>
            <person name="Tangrot J."/>
            <person name="Rosling A."/>
        </authorList>
    </citation>
    <scope>NUCLEOTIDE SEQUENCE</scope>
    <source>
        <strain evidence="1">MT106</strain>
    </source>
</reference>
<proteinExistence type="predicted"/>
<keyword evidence="2" id="KW-1185">Reference proteome</keyword>
<evidence type="ECO:0000313" key="2">
    <source>
        <dbReference type="Proteomes" id="UP000789831"/>
    </source>
</evidence>
<organism evidence="1 2">
    <name type="scientific">Ambispora gerdemannii</name>
    <dbReference type="NCBI Taxonomy" id="144530"/>
    <lineage>
        <taxon>Eukaryota</taxon>
        <taxon>Fungi</taxon>
        <taxon>Fungi incertae sedis</taxon>
        <taxon>Mucoromycota</taxon>
        <taxon>Glomeromycotina</taxon>
        <taxon>Glomeromycetes</taxon>
        <taxon>Archaeosporales</taxon>
        <taxon>Ambisporaceae</taxon>
        <taxon>Ambispora</taxon>
    </lineage>
</organism>
<dbReference type="Proteomes" id="UP000789831">
    <property type="component" value="Unassembled WGS sequence"/>
</dbReference>
<dbReference type="EMBL" id="CAJVPL010004177">
    <property type="protein sequence ID" value="CAG8644185.1"/>
    <property type="molecule type" value="Genomic_DNA"/>
</dbReference>
<accession>A0A9N9H0T3</accession>
<sequence>MTDNLAYQIEGTVITDQGYEISLRLKLRHFPDKGWPDFPEGYQFSFWQAVDTGKKSIQPKNVMVAHQLGTIYRVASPTRLDLLACVAEKQPTNLQELAKLLGRDYANV</sequence>
<evidence type="ECO:0000313" key="1">
    <source>
        <dbReference type="EMBL" id="CAG8644185.1"/>
    </source>
</evidence>
<gene>
    <name evidence="1" type="ORF">AGERDE_LOCUS11118</name>
</gene>
<dbReference type="Pfam" id="PF25212">
    <property type="entry name" value="HVO_A0114"/>
    <property type="match status" value="1"/>
</dbReference>